<name>H0EP48_GLAL7</name>
<dbReference type="GO" id="GO:0005886">
    <property type="term" value="C:plasma membrane"/>
    <property type="evidence" value="ECO:0007669"/>
    <property type="project" value="TreeGrafter"/>
</dbReference>
<dbReference type="PROSITE" id="PS51384">
    <property type="entry name" value="FAD_FR"/>
    <property type="match status" value="1"/>
</dbReference>
<keyword evidence="2" id="KW-0813">Transport</keyword>
<dbReference type="Proteomes" id="UP000005446">
    <property type="component" value="Unassembled WGS sequence"/>
</dbReference>
<dbReference type="InterPro" id="IPR013121">
    <property type="entry name" value="Fe_red_NAD-bd_6"/>
</dbReference>
<dbReference type="EMBL" id="AGUE01000108">
    <property type="protein sequence ID" value="EHK99737.1"/>
    <property type="molecule type" value="Genomic_DNA"/>
</dbReference>
<dbReference type="PANTHER" id="PTHR32361">
    <property type="entry name" value="FERRIC/CUPRIC REDUCTASE TRANSMEMBRANE COMPONENT"/>
    <property type="match status" value="1"/>
</dbReference>
<keyword evidence="5" id="KW-1133">Transmembrane helix</keyword>
<keyword evidence="5" id="KW-0812">Transmembrane</keyword>
<dbReference type="InterPro" id="IPR051410">
    <property type="entry name" value="Ferric/Cupric_Reductase"/>
</dbReference>
<organism evidence="7 8">
    <name type="scientific">Glarea lozoyensis (strain ATCC 74030 / MF5533)</name>
    <dbReference type="NCBI Taxonomy" id="1104152"/>
    <lineage>
        <taxon>Eukaryota</taxon>
        <taxon>Fungi</taxon>
        <taxon>Dikarya</taxon>
        <taxon>Ascomycota</taxon>
        <taxon>Pezizomycotina</taxon>
        <taxon>Leotiomycetes</taxon>
        <taxon>Helotiales</taxon>
        <taxon>Helotiaceae</taxon>
        <taxon>Glarea</taxon>
    </lineage>
</organism>
<feature type="transmembrane region" description="Helical" evidence="5">
    <location>
        <begin position="94"/>
        <end position="111"/>
    </location>
</feature>
<dbReference type="GO" id="GO:0006826">
    <property type="term" value="P:iron ion transport"/>
    <property type="evidence" value="ECO:0007669"/>
    <property type="project" value="TreeGrafter"/>
</dbReference>
<dbReference type="GO" id="GO:0015677">
    <property type="term" value="P:copper ion import"/>
    <property type="evidence" value="ECO:0007669"/>
    <property type="project" value="TreeGrafter"/>
</dbReference>
<dbReference type="SUPFAM" id="SSF52343">
    <property type="entry name" value="Ferredoxin reductase-like, C-terminal NADP-linked domain"/>
    <property type="match status" value="1"/>
</dbReference>
<evidence type="ECO:0000256" key="5">
    <source>
        <dbReference type="SAM" id="Phobius"/>
    </source>
</evidence>
<evidence type="ECO:0000256" key="4">
    <source>
        <dbReference type="ARBA" id="ARBA00023002"/>
    </source>
</evidence>
<dbReference type="InterPro" id="IPR013112">
    <property type="entry name" value="FAD-bd_8"/>
</dbReference>
<dbReference type="OrthoDB" id="10006946at2759"/>
<dbReference type="GO" id="GO:0000293">
    <property type="term" value="F:ferric-chelate reductase activity"/>
    <property type="evidence" value="ECO:0007669"/>
    <property type="project" value="TreeGrafter"/>
</dbReference>
<dbReference type="CDD" id="cd06186">
    <property type="entry name" value="NOX_Duox_like_FAD_NADP"/>
    <property type="match status" value="1"/>
</dbReference>
<reference evidence="7 8" key="1">
    <citation type="journal article" date="2012" name="Eukaryot. Cell">
        <title>Genome sequence of the fungus Glarea lozoyensis: the first genome sequence of a species from the Helotiaceae family.</title>
        <authorList>
            <person name="Youssar L."/>
            <person name="Gruening B.A."/>
            <person name="Erxleben A."/>
            <person name="Guenther S."/>
            <person name="Huettel W."/>
        </authorList>
    </citation>
    <scope>NUCLEOTIDE SEQUENCE [LARGE SCALE GENOMIC DNA]</scope>
    <source>
        <strain evidence="8">ATCC 74030 / MF5533</strain>
    </source>
</reference>
<keyword evidence="3" id="KW-0249">Electron transport</keyword>
<gene>
    <name evidence="7" type="ORF">M7I_4417</name>
</gene>
<keyword evidence="5" id="KW-0472">Membrane</keyword>
<dbReference type="Pfam" id="PF08022">
    <property type="entry name" value="FAD_binding_8"/>
    <property type="match status" value="1"/>
</dbReference>
<comment type="similarity">
    <text evidence="1">Belongs to the ferric reductase (FRE) family.</text>
</comment>
<evidence type="ECO:0000313" key="8">
    <source>
        <dbReference type="Proteomes" id="UP000005446"/>
    </source>
</evidence>
<dbReference type="AlphaFoldDB" id="H0EP48"/>
<evidence type="ECO:0000256" key="1">
    <source>
        <dbReference type="ARBA" id="ARBA00006278"/>
    </source>
</evidence>
<feature type="domain" description="FAD-binding FR-type" evidence="6">
    <location>
        <begin position="133"/>
        <end position="253"/>
    </location>
</feature>
<dbReference type="InterPro" id="IPR039261">
    <property type="entry name" value="FNR_nucleotide-bd"/>
</dbReference>
<evidence type="ECO:0000259" key="6">
    <source>
        <dbReference type="PROSITE" id="PS51384"/>
    </source>
</evidence>
<keyword evidence="4" id="KW-0560">Oxidoreductase</keyword>
<proteinExistence type="inferred from homology"/>
<protein>
    <submittedName>
        <fullName evidence="7">Putative Ferric reduction oxidase 8, mitochondrial</fullName>
    </submittedName>
</protein>
<feature type="transmembrane region" description="Helical" evidence="5">
    <location>
        <begin position="12"/>
        <end position="30"/>
    </location>
</feature>
<evidence type="ECO:0000313" key="7">
    <source>
        <dbReference type="EMBL" id="EHK99737.1"/>
    </source>
</evidence>
<keyword evidence="8" id="KW-1185">Reference proteome</keyword>
<dbReference type="InParanoid" id="H0EP48"/>
<dbReference type="Pfam" id="PF08030">
    <property type="entry name" value="NAD_binding_6"/>
    <property type="match status" value="1"/>
</dbReference>
<dbReference type="Gene3D" id="3.40.50.80">
    <property type="entry name" value="Nucleotide-binding domain of ferredoxin-NADP reductase (FNR) module"/>
    <property type="match status" value="1"/>
</dbReference>
<dbReference type="GO" id="GO:0006879">
    <property type="term" value="P:intracellular iron ion homeostasis"/>
    <property type="evidence" value="ECO:0007669"/>
    <property type="project" value="TreeGrafter"/>
</dbReference>
<comment type="caution">
    <text evidence="7">The sequence shown here is derived from an EMBL/GenBank/DDBJ whole genome shotgun (WGS) entry which is preliminary data.</text>
</comment>
<evidence type="ECO:0000256" key="3">
    <source>
        <dbReference type="ARBA" id="ARBA00022982"/>
    </source>
</evidence>
<evidence type="ECO:0000256" key="2">
    <source>
        <dbReference type="ARBA" id="ARBA00022448"/>
    </source>
</evidence>
<dbReference type="HOGENOM" id="CLU_756602_0_0_1"/>
<dbReference type="InterPro" id="IPR017927">
    <property type="entry name" value="FAD-bd_FR_type"/>
</dbReference>
<sequence>MVAGWGERKFWIAGLGWWAWLITLCVVGTGDDYMHITKRFGIVAVSQFPIHYMLSMKSAYSPLSLALNTSHEELNPYHRVLGPLEPIRRWSYRVFFTIHLIFGIIILPMLFFHTSALRIYILEAFGLFIYDIICRKLDTTTGFASITAIPNTNLVKLEIPIPATKQKRFTAAPGQHIYLSIPPESTPPNTSTLSIHNLLFNPFTIASVSATSITLVLRSLSGPTSKALKHLTTLPKAHPPISVEGPLGSTKSFPDLTSYDRILLIAGGIGATYILPLYEHLQDQMETHARSPDRVQLIWSIRSAADASWALKPEGRVPLNDDENVRIFITQHSSASEESVIPGSPTAIEMSDLKKEEVVVNARVTN</sequence>
<accession>H0EP48</accession>